<dbReference type="GO" id="GO:0005737">
    <property type="term" value="C:cytoplasm"/>
    <property type="evidence" value="ECO:0007669"/>
    <property type="project" value="UniProtKB-SubCell"/>
</dbReference>
<evidence type="ECO:0000313" key="12">
    <source>
        <dbReference type="Proteomes" id="UP000244016"/>
    </source>
</evidence>
<evidence type="ECO:0000256" key="6">
    <source>
        <dbReference type="ARBA" id="ARBA00022777"/>
    </source>
</evidence>
<comment type="subcellular location">
    <subcellularLocation>
        <location evidence="9">Cytoplasm</location>
    </subcellularLocation>
</comment>
<evidence type="ECO:0000256" key="4">
    <source>
        <dbReference type="ARBA" id="ARBA00022679"/>
    </source>
</evidence>
<dbReference type="UniPathway" id="UPA00068">
    <property type="reaction ID" value="UER00107"/>
</dbReference>
<dbReference type="EC" id="2.7.2.8" evidence="9"/>
<feature type="binding site" evidence="9">
    <location>
        <position position="79"/>
    </location>
    <ligand>
        <name>substrate</name>
    </ligand>
</feature>
<evidence type="ECO:0000259" key="10">
    <source>
        <dbReference type="Pfam" id="PF00696"/>
    </source>
</evidence>
<dbReference type="NCBIfam" id="TIGR00761">
    <property type="entry name" value="argB"/>
    <property type="match status" value="1"/>
</dbReference>
<name>A0A2T5G5F9_9BACL</name>
<proteinExistence type="inferred from homology"/>
<comment type="function">
    <text evidence="9">Catalyzes the ATP-dependent phosphorylation of N-acetyl-L-glutamate.</text>
</comment>
<dbReference type="InterPro" id="IPR036393">
    <property type="entry name" value="AceGlu_kinase-like_sf"/>
</dbReference>
<keyword evidence="7 9" id="KW-0067">ATP-binding</keyword>
<feature type="binding site" evidence="9">
    <location>
        <begin position="57"/>
        <end position="58"/>
    </location>
    <ligand>
        <name>substrate</name>
    </ligand>
</feature>
<dbReference type="Gene3D" id="3.40.1160.10">
    <property type="entry name" value="Acetylglutamate kinase-like"/>
    <property type="match status" value="1"/>
</dbReference>
<keyword evidence="5 9" id="KW-0547">Nucleotide-binding</keyword>
<reference evidence="11 12" key="1">
    <citation type="submission" date="2017-08" db="EMBL/GenBank/DDBJ databases">
        <title>Burning lignite coal seam in the remote Altai Mountains harbors a hydrogen-driven thermophilic microbial community.</title>
        <authorList>
            <person name="Kadnikov V.V."/>
            <person name="Mardanov A.V."/>
            <person name="Ivasenko D."/>
            <person name="Beletsky A.V."/>
            <person name="Karnachuk O.V."/>
            <person name="Ravin N.V."/>
        </authorList>
    </citation>
    <scope>NUCLEOTIDE SEQUENCE [LARGE SCALE GENOMIC DNA]</scope>
    <source>
        <strain evidence="11">AL31</strain>
    </source>
</reference>
<dbReference type="InterPro" id="IPR037528">
    <property type="entry name" value="ArgB"/>
</dbReference>
<evidence type="ECO:0000256" key="9">
    <source>
        <dbReference type="HAMAP-Rule" id="MF_00082"/>
    </source>
</evidence>
<evidence type="ECO:0000256" key="3">
    <source>
        <dbReference type="ARBA" id="ARBA00022605"/>
    </source>
</evidence>
<dbReference type="PANTHER" id="PTHR23342">
    <property type="entry name" value="N-ACETYLGLUTAMATE SYNTHASE"/>
    <property type="match status" value="1"/>
</dbReference>
<evidence type="ECO:0000256" key="7">
    <source>
        <dbReference type="ARBA" id="ARBA00022840"/>
    </source>
</evidence>
<dbReference type="InterPro" id="IPR001048">
    <property type="entry name" value="Asp/Glu/Uridylate_kinase"/>
</dbReference>
<keyword evidence="2 9" id="KW-0055">Arginine biosynthesis</keyword>
<keyword evidence="3 9" id="KW-0028">Amino-acid biosynthesis</keyword>
<comment type="similarity">
    <text evidence="9">Belongs to the acetylglutamate kinase family. ArgB subfamily.</text>
</comment>
<evidence type="ECO:0000256" key="2">
    <source>
        <dbReference type="ARBA" id="ARBA00022571"/>
    </source>
</evidence>
<feature type="site" description="Transition state stabilizer" evidence="9">
    <location>
        <position position="230"/>
    </location>
</feature>
<comment type="catalytic activity">
    <reaction evidence="8 9">
        <text>N-acetyl-L-glutamate + ATP = N-acetyl-L-glutamyl 5-phosphate + ADP</text>
        <dbReference type="Rhea" id="RHEA:14629"/>
        <dbReference type="ChEBI" id="CHEBI:30616"/>
        <dbReference type="ChEBI" id="CHEBI:44337"/>
        <dbReference type="ChEBI" id="CHEBI:57936"/>
        <dbReference type="ChEBI" id="CHEBI:456216"/>
        <dbReference type="EC" id="2.7.2.8"/>
    </reaction>
</comment>
<keyword evidence="9" id="KW-0963">Cytoplasm</keyword>
<protein>
    <recommendedName>
        <fullName evidence="9">Acetylglutamate kinase</fullName>
        <ecNumber evidence="9">2.7.2.8</ecNumber>
    </recommendedName>
    <alternativeName>
        <fullName evidence="9">N-acetyl-L-glutamate 5-phosphotransferase</fullName>
    </alternativeName>
    <alternativeName>
        <fullName evidence="9">NAG kinase</fullName>
        <shortName evidence="9">NAGK</shortName>
    </alternativeName>
</protein>
<dbReference type="PANTHER" id="PTHR23342:SF0">
    <property type="entry name" value="N-ACETYLGLUTAMATE SYNTHASE, MITOCHONDRIAL"/>
    <property type="match status" value="1"/>
</dbReference>
<comment type="pathway">
    <text evidence="1 9">Amino-acid biosynthesis; L-arginine biosynthesis; N(2)-acetyl-L-ornithine from L-glutamate: step 2/4.</text>
</comment>
<dbReference type="InterPro" id="IPR004662">
    <property type="entry name" value="AcgluKinase_fam"/>
</dbReference>
<evidence type="ECO:0000256" key="8">
    <source>
        <dbReference type="ARBA" id="ARBA00048141"/>
    </source>
</evidence>
<evidence type="ECO:0000256" key="5">
    <source>
        <dbReference type="ARBA" id="ARBA00022741"/>
    </source>
</evidence>
<dbReference type="SUPFAM" id="SSF53633">
    <property type="entry name" value="Carbamate kinase-like"/>
    <property type="match status" value="1"/>
</dbReference>
<dbReference type="HAMAP" id="MF_00082">
    <property type="entry name" value="ArgB"/>
    <property type="match status" value="1"/>
</dbReference>
<dbReference type="GO" id="GO:0005524">
    <property type="term" value="F:ATP binding"/>
    <property type="evidence" value="ECO:0007669"/>
    <property type="project" value="UniProtKB-UniRule"/>
</dbReference>
<keyword evidence="4 9" id="KW-0808">Transferase</keyword>
<dbReference type="GO" id="GO:0003991">
    <property type="term" value="F:acetylglutamate kinase activity"/>
    <property type="evidence" value="ECO:0007669"/>
    <property type="project" value="UniProtKB-UniRule"/>
</dbReference>
<feature type="domain" description="Aspartate/glutamate/uridylate kinase" evidence="10">
    <location>
        <begin position="21"/>
        <end position="246"/>
    </location>
</feature>
<dbReference type="PIRSF" id="PIRSF000728">
    <property type="entry name" value="NAGK"/>
    <property type="match status" value="1"/>
</dbReference>
<dbReference type="Proteomes" id="UP000244016">
    <property type="component" value="Unassembled WGS sequence"/>
</dbReference>
<dbReference type="Pfam" id="PF00696">
    <property type="entry name" value="AA_kinase"/>
    <property type="match status" value="1"/>
</dbReference>
<dbReference type="AlphaFoldDB" id="A0A2T5G5F9"/>
<evidence type="ECO:0000256" key="1">
    <source>
        <dbReference type="ARBA" id="ARBA00004828"/>
    </source>
</evidence>
<accession>A0A2T5G5F9</accession>
<dbReference type="CDD" id="cd04238">
    <property type="entry name" value="AAK_NAGK-like"/>
    <property type="match status" value="1"/>
</dbReference>
<keyword evidence="6 9" id="KW-0418">Kinase</keyword>
<gene>
    <name evidence="9" type="primary">argB</name>
    <name evidence="11" type="ORF">BLITH_1493</name>
</gene>
<evidence type="ECO:0000313" key="11">
    <source>
        <dbReference type="EMBL" id="PTQ51416.1"/>
    </source>
</evidence>
<sequence>MVFVQERKEQAPGKGVFPSALVVKLGGSALAEVPDTWFTALARLARAGVRLVLVHGGGKAIDTWLEALGGTPKSLGGLRVTDEATIPLVEMVLSGLVNKELVRHLARFGISAVGLSGTDGELLKVRRHPNPSLGRVGHVVRVSLAPLEALWAAGFVPVLSPVSVGEDGKAYNVNADEAAGAIAEALGAPVVLATDVPGILAGGRLLSELTPEDVRALGASGVLKGGMVPKVEAALRAIAGGAPWAVILSGRDPDALTALLAGESVGTRIVPEAVCSETPYPKAGEGR</sequence>
<feature type="site" description="Transition state stabilizer" evidence="9">
    <location>
        <position position="24"/>
    </location>
</feature>
<feature type="binding site" evidence="9">
    <location>
        <position position="172"/>
    </location>
    <ligand>
        <name>substrate</name>
    </ligand>
</feature>
<comment type="caution">
    <text evidence="11">The sequence shown here is derived from an EMBL/GenBank/DDBJ whole genome shotgun (WGS) entry which is preliminary data.</text>
</comment>
<organism evidence="11 12">
    <name type="scientific">Brockia lithotrophica</name>
    <dbReference type="NCBI Taxonomy" id="933949"/>
    <lineage>
        <taxon>Bacteria</taxon>
        <taxon>Bacillati</taxon>
        <taxon>Bacillota</taxon>
        <taxon>Bacilli</taxon>
        <taxon>Bacillales</taxon>
        <taxon>Bacillales Family X. Incertae Sedis</taxon>
        <taxon>Brockia</taxon>
    </lineage>
</organism>
<dbReference type="EMBL" id="PEBW01000005">
    <property type="protein sequence ID" value="PTQ51416.1"/>
    <property type="molecule type" value="Genomic_DNA"/>
</dbReference>
<dbReference type="GO" id="GO:0042450">
    <property type="term" value="P:L-arginine biosynthetic process via ornithine"/>
    <property type="evidence" value="ECO:0007669"/>
    <property type="project" value="UniProtKB-UniRule"/>
</dbReference>